<evidence type="ECO:0000256" key="1">
    <source>
        <dbReference type="SAM" id="MobiDB-lite"/>
    </source>
</evidence>
<feature type="compositionally biased region" description="Low complexity" evidence="1">
    <location>
        <begin position="601"/>
        <end position="614"/>
    </location>
</feature>
<dbReference type="EMBL" id="JANBTW010000024">
    <property type="protein sequence ID" value="KAJ2678113.1"/>
    <property type="molecule type" value="Genomic_DNA"/>
</dbReference>
<reference evidence="2" key="1">
    <citation type="submission" date="2022-07" db="EMBL/GenBank/DDBJ databases">
        <title>Phylogenomic reconstructions and comparative analyses of Kickxellomycotina fungi.</title>
        <authorList>
            <person name="Reynolds N.K."/>
            <person name="Stajich J.E."/>
            <person name="Barry K."/>
            <person name="Grigoriev I.V."/>
            <person name="Crous P."/>
            <person name="Smith M.E."/>
        </authorList>
    </citation>
    <scope>NUCLEOTIDE SEQUENCE</scope>
    <source>
        <strain evidence="2">NRRL 3115</strain>
    </source>
</reference>
<feature type="compositionally biased region" description="Polar residues" evidence="1">
    <location>
        <begin position="1015"/>
        <end position="1058"/>
    </location>
</feature>
<feature type="compositionally biased region" description="Polar residues" evidence="1">
    <location>
        <begin position="455"/>
        <end position="469"/>
    </location>
</feature>
<feature type="compositionally biased region" description="Polar residues" evidence="1">
    <location>
        <begin position="347"/>
        <end position="357"/>
    </location>
</feature>
<feature type="region of interest" description="Disordered" evidence="1">
    <location>
        <begin position="583"/>
        <end position="617"/>
    </location>
</feature>
<accession>A0A9W8KZ65</accession>
<dbReference type="AlphaFoldDB" id="A0A9W8KZ65"/>
<comment type="caution">
    <text evidence="2">The sequence shown here is derived from an EMBL/GenBank/DDBJ whole genome shotgun (WGS) entry which is preliminary data.</text>
</comment>
<organism evidence="2 3">
    <name type="scientific">Coemansia spiralis</name>
    <dbReference type="NCBI Taxonomy" id="417178"/>
    <lineage>
        <taxon>Eukaryota</taxon>
        <taxon>Fungi</taxon>
        <taxon>Fungi incertae sedis</taxon>
        <taxon>Zoopagomycota</taxon>
        <taxon>Kickxellomycotina</taxon>
        <taxon>Kickxellomycetes</taxon>
        <taxon>Kickxellales</taxon>
        <taxon>Kickxellaceae</taxon>
        <taxon>Coemansia</taxon>
    </lineage>
</organism>
<feature type="compositionally biased region" description="Polar residues" evidence="1">
    <location>
        <begin position="583"/>
        <end position="596"/>
    </location>
</feature>
<gene>
    <name evidence="2" type="ORF">GGI25_002617</name>
</gene>
<dbReference type="OrthoDB" id="5592111at2759"/>
<feature type="compositionally biased region" description="Polar residues" evidence="1">
    <location>
        <begin position="64"/>
        <end position="85"/>
    </location>
</feature>
<feature type="region of interest" description="Disordered" evidence="1">
    <location>
        <begin position="1"/>
        <end position="85"/>
    </location>
</feature>
<feature type="compositionally biased region" description="Polar residues" evidence="1">
    <location>
        <begin position="992"/>
        <end position="1005"/>
    </location>
</feature>
<evidence type="ECO:0000313" key="3">
    <source>
        <dbReference type="Proteomes" id="UP001151518"/>
    </source>
</evidence>
<feature type="region of interest" description="Disordered" evidence="1">
    <location>
        <begin position="646"/>
        <end position="705"/>
    </location>
</feature>
<feature type="compositionally biased region" description="Basic and acidic residues" evidence="1">
    <location>
        <begin position="646"/>
        <end position="657"/>
    </location>
</feature>
<sequence>MLKAFSKVFHKTPPQDTSPDGHSPGDFVHAQATESQNLSALQQGAKRASGLQQRQQHPAGLGIQNPQPMQAGLTNISSPNRTTTNGARLAWPLASDAAVASAAYPAGEHNKRISLHHRMEQQLVQPRLHLKGSAHGVDGRFALTSDNIEWHLRLIPSMKESKYDRILRYVQAQQQNISAAAEPGPQLQPDIDSSLLMSGGPMNHDYIDSPYNAQAEQISLQQQQQQQFHQSQNQHVRTSIHPLYGATAGSAPMLSPLQMQQAQHNMGAMVHVHSFVDRDIAAAGLHYQGLNSNHIDPRSTQIVNSHANASTTAKYNMASEPSVAPAPGVAQEDNEEDDNTPLAAINVGSNPRQQSSAKDAPQPLTKPNAAAGTSLEKYAAAISDDQLPGLIAPNSGARASMISFQSNMVANFNSEANGGVSLSISNPRSASIFESHYRTTPVPRSPTVLDPVAQHMSTHSGSVRHSSIPSAKIYTRPSLDAITPTSRDKRNSSGDSGVEAVPSNKADVKDQQKRFTANINSHYSEDEDDNVPLGKQRPMSSGAVFQVSGGIASQLKQAFTSELDTGDIDSPLKYASNHRSASNITITKTAQQQPLSKRQKSLSSADSGSDSASSVALRVANQPSIHESDESADDKDIDDAHVVPETDQIKDGGHDEDNQPLMQLSKRQDQKQQQSSLYVITKPKQQHLADSNNEMDGEDDDDQPLSSLLFQQNSASDDLGSLPLPMPRHVIDPDAIVNMNDMVNEVAMPLRKSIGESPVSPLMSRGSLVRKNSTLSRSFRMSAQEIDPADGTGDYIRSPMPVKRRSNLSAYTDSAMVNGRTSFSPSTKLAMDENLIVEGDTESEGTSDDDNEPKQSRDLESVGRPWAKDREYSPSASSLNSHRRTQRGSTLGQQLTDELQKLREDIARARRDNERTERRSWQVGDPVLMQQPWTYKENTLSESALPQKLQTLQKLTAGADAAVPKSLIGNDIHNAGEEANNDEVPRFQSSWSYNEKQRPLSVQPQRKTRWFGKSNGVSADDGSNTPSLHASTQQLKENSPATIPNTPVLQQNNHGQSLSTRFNAKFGKLKKTFKHHGAM</sequence>
<protein>
    <submittedName>
        <fullName evidence="2">Uncharacterized protein</fullName>
    </submittedName>
</protein>
<feature type="compositionally biased region" description="Acidic residues" evidence="1">
    <location>
        <begin position="693"/>
        <end position="703"/>
    </location>
</feature>
<feature type="compositionally biased region" description="Basic and acidic residues" evidence="1">
    <location>
        <begin position="852"/>
        <end position="872"/>
    </location>
</feature>
<feature type="region of interest" description="Disordered" evidence="1">
    <location>
        <begin position="311"/>
        <end position="369"/>
    </location>
</feature>
<proteinExistence type="predicted"/>
<feature type="region of interest" description="Disordered" evidence="1">
    <location>
        <begin position="454"/>
        <end position="538"/>
    </location>
</feature>
<name>A0A9W8KZ65_9FUNG</name>
<evidence type="ECO:0000313" key="2">
    <source>
        <dbReference type="EMBL" id="KAJ2678113.1"/>
    </source>
</evidence>
<feature type="compositionally biased region" description="Polar residues" evidence="1">
    <location>
        <begin position="32"/>
        <end position="42"/>
    </location>
</feature>
<feature type="region of interest" description="Disordered" evidence="1">
    <location>
        <begin position="992"/>
        <end position="1058"/>
    </location>
</feature>
<feature type="region of interest" description="Disordered" evidence="1">
    <location>
        <begin position="839"/>
        <end position="895"/>
    </location>
</feature>
<feature type="compositionally biased region" description="Acidic residues" evidence="1">
    <location>
        <begin position="839"/>
        <end position="851"/>
    </location>
</feature>
<dbReference type="Proteomes" id="UP001151518">
    <property type="component" value="Unassembled WGS sequence"/>
</dbReference>